<dbReference type="SUPFAM" id="SSF53927">
    <property type="entry name" value="Cytidine deaminase-like"/>
    <property type="match status" value="1"/>
</dbReference>
<evidence type="ECO:0000256" key="5">
    <source>
        <dbReference type="ARBA" id="ARBA00022801"/>
    </source>
</evidence>
<dbReference type="Gene3D" id="3.40.140.10">
    <property type="entry name" value="Cytidine Deaminase, domain 2"/>
    <property type="match status" value="1"/>
</dbReference>
<comment type="cofactor">
    <cofactor evidence="1">
        <name>Zn(2+)</name>
        <dbReference type="ChEBI" id="CHEBI:29105"/>
    </cofactor>
</comment>
<name>A0A811KUA7_9BILA</name>
<accession>A0A811KUA7</accession>
<dbReference type="PANTHER" id="PTHR11086">
    <property type="entry name" value="DEOXYCYTIDYLATE DEAMINASE-RELATED"/>
    <property type="match status" value="1"/>
</dbReference>
<feature type="region of interest" description="Disordered" evidence="12">
    <location>
        <begin position="1"/>
        <end position="41"/>
    </location>
</feature>
<sequence>MESDKAGTSMDSHTDESTPESSSTSQDSLAVEVPKSKEVAKNQKREDYLSWDEFFVGVALLAAQRSKDPNTQVGAVIVDENKIIVGVGYNGMPRGCEDDEMPWGKDSEDPLENKYYYVCHAEMNAIVNKKDSVSNATIYVTLFPCNECAKLIIQCGIKKVIYMKDKPQKNEMKASKRLFEKAKVQYELYQPSRSNVVIHFS</sequence>
<feature type="domain" description="CMP/dCMP-type deaminase" evidence="13">
    <location>
        <begin position="50"/>
        <end position="178"/>
    </location>
</feature>
<evidence type="ECO:0000259" key="13">
    <source>
        <dbReference type="PROSITE" id="PS51747"/>
    </source>
</evidence>
<evidence type="ECO:0000256" key="4">
    <source>
        <dbReference type="ARBA" id="ARBA00022727"/>
    </source>
</evidence>
<dbReference type="InterPro" id="IPR016192">
    <property type="entry name" value="APOBEC/CMP_deaminase_Zn-bd"/>
</dbReference>
<evidence type="ECO:0000256" key="9">
    <source>
        <dbReference type="ARBA" id="ARBA00041763"/>
    </source>
</evidence>
<dbReference type="AlphaFoldDB" id="A0A811KUA7"/>
<evidence type="ECO:0000256" key="11">
    <source>
        <dbReference type="ARBA" id="ARBA00071625"/>
    </source>
</evidence>
<dbReference type="InterPro" id="IPR015517">
    <property type="entry name" value="dCMP_deaminase-rel"/>
</dbReference>
<proteinExistence type="inferred from homology"/>
<evidence type="ECO:0000256" key="7">
    <source>
        <dbReference type="ARBA" id="ARBA00037036"/>
    </source>
</evidence>
<dbReference type="EMBL" id="CAJFCW020000004">
    <property type="protein sequence ID" value="CAG9111912.1"/>
    <property type="molecule type" value="Genomic_DNA"/>
</dbReference>
<protein>
    <recommendedName>
        <fullName evidence="11">Probable deoxycytidylate deaminase</fullName>
        <ecNumber evidence="8">3.5.4.12</ecNumber>
    </recommendedName>
    <alternativeName>
        <fullName evidence="9">dCMP deaminase</fullName>
    </alternativeName>
</protein>
<dbReference type="Pfam" id="PF00383">
    <property type="entry name" value="dCMP_cyt_deam_1"/>
    <property type="match status" value="1"/>
</dbReference>
<evidence type="ECO:0000256" key="3">
    <source>
        <dbReference type="ARBA" id="ARBA00022723"/>
    </source>
</evidence>
<comment type="similarity">
    <text evidence="2">Belongs to the cytidine and deoxycytidylate deaminase family.</text>
</comment>
<gene>
    <name evidence="14" type="ORF">BOKJ2_LOCUS8047</name>
</gene>
<dbReference type="PROSITE" id="PS51747">
    <property type="entry name" value="CYT_DCMP_DEAMINASES_2"/>
    <property type="match status" value="1"/>
</dbReference>
<dbReference type="OrthoDB" id="6710946at2759"/>
<dbReference type="GO" id="GO:0004132">
    <property type="term" value="F:dCMP deaminase activity"/>
    <property type="evidence" value="ECO:0007669"/>
    <property type="project" value="UniProtKB-EC"/>
</dbReference>
<keyword evidence="5" id="KW-0378">Hydrolase</keyword>
<dbReference type="FunFam" id="3.40.140.10:FF:000021">
    <property type="entry name" value="Deoxycytidylate deaminase"/>
    <property type="match status" value="1"/>
</dbReference>
<comment type="catalytic activity">
    <reaction evidence="10">
        <text>dCMP + H2O + H(+) = dUMP + NH4(+)</text>
        <dbReference type="Rhea" id="RHEA:22924"/>
        <dbReference type="ChEBI" id="CHEBI:15377"/>
        <dbReference type="ChEBI" id="CHEBI:15378"/>
        <dbReference type="ChEBI" id="CHEBI:28938"/>
        <dbReference type="ChEBI" id="CHEBI:57566"/>
        <dbReference type="ChEBI" id="CHEBI:246422"/>
        <dbReference type="EC" id="3.5.4.12"/>
    </reaction>
</comment>
<keyword evidence="3" id="KW-0479">Metal-binding</keyword>
<keyword evidence="15" id="KW-1185">Reference proteome</keyword>
<dbReference type="InterPro" id="IPR035105">
    <property type="entry name" value="Deoxycytidylate_deaminase_dom"/>
</dbReference>
<evidence type="ECO:0000313" key="15">
    <source>
        <dbReference type="Proteomes" id="UP000614601"/>
    </source>
</evidence>
<comment type="caution">
    <text evidence="14">The sequence shown here is derived from an EMBL/GenBank/DDBJ whole genome shotgun (WGS) entry which is preliminary data.</text>
</comment>
<evidence type="ECO:0000256" key="2">
    <source>
        <dbReference type="ARBA" id="ARBA00006576"/>
    </source>
</evidence>
<evidence type="ECO:0000256" key="6">
    <source>
        <dbReference type="ARBA" id="ARBA00022833"/>
    </source>
</evidence>
<dbReference type="GO" id="GO:0005737">
    <property type="term" value="C:cytoplasm"/>
    <property type="evidence" value="ECO:0007669"/>
    <property type="project" value="TreeGrafter"/>
</dbReference>
<keyword evidence="4" id="KW-0545">Nucleotide biosynthesis</keyword>
<evidence type="ECO:0000256" key="8">
    <source>
        <dbReference type="ARBA" id="ARBA00038938"/>
    </source>
</evidence>
<dbReference type="PROSITE" id="PS00903">
    <property type="entry name" value="CYT_DCMP_DEAMINASES_1"/>
    <property type="match status" value="1"/>
</dbReference>
<dbReference type="GO" id="GO:0009165">
    <property type="term" value="P:nucleotide biosynthetic process"/>
    <property type="evidence" value="ECO:0007669"/>
    <property type="project" value="UniProtKB-KW"/>
</dbReference>
<dbReference type="GO" id="GO:0008270">
    <property type="term" value="F:zinc ion binding"/>
    <property type="evidence" value="ECO:0007669"/>
    <property type="project" value="InterPro"/>
</dbReference>
<dbReference type="EMBL" id="CAJFDH010000004">
    <property type="protein sequence ID" value="CAD5218837.1"/>
    <property type="molecule type" value="Genomic_DNA"/>
</dbReference>
<evidence type="ECO:0000256" key="10">
    <source>
        <dbReference type="ARBA" id="ARBA00052978"/>
    </source>
</evidence>
<keyword evidence="6" id="KW-0862">Zinc</keyword>
<evidence type="ECO:0000256" key="12">
    <source>
        <dbReference type="SAM" id="MobiDB-lite"/>
    </source>
</evidence>
<dbReference type="InterPro" id="IPR002125">
    <property type="entry name" value="CMP_dCMP_dom"/>
</dbReference>
<evidence type="ECO:0000256" key="1">
    <source>
        <dbReference type="ARBA" id="ARBA00001947"/>
    </source>
</evidence>
<feature type="compositionally biased region" description="Low complexity" evidence="12">
    <location>
        <begin position="19"/>
        <end position="28"/>
    </location>
</feature>
<comment type="function">
    <text evidence="7">Supplies the nucleotide substrate for thymidylate synthetase.</text>
</comment>
<dbReference type="Proteomes" id="UP000783686">
    <property type="component" value="Unassembled WGS sequence"/>
</dbReference>
<dbReference type="CDD" id="cd01286">
    <property type="entry name" value="deoxycytidylate_deaminase"/>
    <property type="match status" value="1"/>
</dbReference>
<reference evidence="14" key="1">
    <citation type="submission" date="2020-09" db="EMBL/GenBank/DDBJ databases">
        <authorList>
            <person name="Kikuchi T."/>
        </authorList>
    </citation>
    <scope>NUCLEOTIDE SEQUENCE</scope>
    <source>
        <strain evidence="14">SH1</strain>
    </source>
</reference>
<dbReference type="InterPro" id="IPR016193">
    <property type="entry name" value="Cytidine_deaminase-like"/>
</dbReference>
<evidence type="ECO:0000313" key="14">
    <source>
        <dbReference type="EMBL" id="CAD5218837.1"/>
    </source>
</evidence>
<dbReference type="EC" id="3.5.4.12" evidence="8"/>
<dbReference type="PANTHER" id="PTHR11086:SF18">
    <property type="entry name" value="DEOXYCYTIDYLATE DEAMINASE"/>
    <property type="match status" value="1"/>
</dbReference>
<organism evidence="14 15">
    <name type="scientific">Bursaphelenchus okinawaensis</name>
    <dbReference type="NCBI Taxonomy" id="465554"/>
    <lineage>
        <taxon>Eukaryota</taxon>
        <taxon>Metazoa</taxon>
        <taxon>Ecdysozoa</taxon>
        <taxon>Nematoda</taxon>
        <taxon>Chromadorea</taxon>
        <taxon>Rhabditida</taxon>
        <taxon>Tylenchina</taxon>
        <taxon>Tylenchomorpha</taxon>
        <taxon>Aphelenchoidea</taxon>
        <taxon>Aphelenchoididae</taxon>
        <taxon>Bursaphelenchus</taxon>
    </lineage>
</organism>
<dbReference type="Proteomes" id="UP000614601">
    <property type="component" value="Unassembled WGS sequence"/>
</dbReference>